<dbReference type="OrthoDB" id="10536136at2759"/>
<dbReference type="AlphaFoldDB" id="F4RPH9"/>
<proteinExistence type="predicted"/>
<reference evidence="2" key="1">
    <citation type="journal article" date="2011" name="Proc. Natl. Acad. Sci. U.S.A.">
        <title>Obligate biotrophy features unraveled by the genomic analysis of rust fungi.</title>
        <authorList>
            <person name="Duplessis S."/>
            <person name="Cuomo C.A."/>
            <person name="Lin Y.-C."/>
            <person name="Aerts A."/>
            <person name="Tisserant E."/>
            <person name="Veneault-Fourrey C."/>
            <person name="Joly D.L."/>
            <person name="Hacquard S."/>
            <person name="Amselem J."/>
            <person name="Cantarel B.L."/>
            <person name="Chiu R."/>
            <person name="Coutinho P.M."/>
            <person name="Feau N."/>
            <person name="Field M."/>
            <person name="Frey P."/>
            <person name="Gelhaye E."/>
            <person name="Goldberg J."/>
            <person name="Grabherr M.G."/>
            <person name="Kodira C.D."/>
            <person name="Kohler A."/>
            <person name="Kuees U."/>
            <person name="Lindquist E.A."/>
            <person name="Lucas S.M."/>
            <person name="Mago R."/>
            <person name="Mauceli E."/>
            <person name="Morin E."/>
            <person name="Murat C."/>
            <person name="Pangilinan J.L."/>
            <person name="Park R."/>
            <person name="Pearson M."/>
            <person name="Quesneville H."/>
            <person name="Rouhier N."/>
            <person name="Sakthikumar S."/>
            <person name="Salamov A.A."/>
            <person name="Schmutz J."/>
            <person name="Selles B."/>
            <person name="Shapiro H."/>
            <person name="Tanguay P."/>
            <person name="Tuskan G.A."/>
            <person name="Henrissat B."/>
            <person name="Van de Peer Y."/>
            <person name="Rouze P."/>
            <person name="Ellis J.G."/>
            <person name="Dodds P.N."/>
            <person name="Schein J.E."/>
            <person name="Zhong S."/>
            <person name="Hamelin R.C."/>
            <person name="Grigoriev I.V."/>
            <person name="Szabo L.J."/>
            <person name="Martin F."/>
        </authorList>
    </citation>
    <scope>NUCLEOTIDE SEQUENCE [LARGE SCALE GENOMIC DNA]</scope>
    <source>
        <strain evidence="2">98AG31 / pathotype 3-4-7</strain>
    </source>
</reference>
<evidence type="ECO:0000313" key="2">
    <source>
        <dbReference type="Proteomes" id="UP000001072"/>
    </source>
</evidence>
<dbReference type="InParanoid" id="F4RPH9"/>
<dbReference type="RefSeq" id="XP_007411207.1">
    <property type="nucleotide sequence ID" value="XM_007411145.1"/>
</dbReference>
<sequence>MGTPFSCLFFAISSPSDSTGLNHHLQAFKGDNISQITHFTVMNHSIPSHPLTPQAPSSAGSLNSNDTGLFPPRHIPGQCVHRWESPQHPGETVFYHQASRCEYERLRGVPPTPPNISNSIGPASASFALISPSPMPRHNIYQNVPSERVTRP</sequence>
<gene>
    <name evidence="1" type="ORF">MELLADRAFT_107349</name>
</gene>
<dbReference type="EMBL" id="GL883112">
    <property type="protein sequence ID" value="EGG05718.1"/>
    <property type="molecule type" value="Genomic_DNA"/>
</dbReference>
<name>F4RPH9_MELLP</name>
<dbReference type="KEGG" id="mlr:MELLADRAFT_107349"/>
<evidence type="ECO:0000313" key="1">
    <source>
        <dbReference type="EMBL" id="EGG05718.1"/>
    </source>
</evidence>
<accession>F4RPH9</accession>
<dbReference type="Proteomes" id="UP000001072">
    <property type="component" value="Unassembled WGS sequence"/>
</dbReference>
<dbReference type="HOGENOM" id="CLU_1722768_0_0_1"/>
<dbReference type="VEuPathDB" id="FungiDB:MELLADRAFT_107349"/>
<protein>
    <submittedName>
        <fullName evidence="1">Uncharacterized protein</fullName>
    </submittedName>
</protein>
<organism evidence="2">
    <name type="scientific">Melampsora larici-populina (strain 98AG31 / pathotype 3-4-7)</name>
    <name type="common">Poplar leaf rust fungus</name>
    <dbReference type="NCBI Taxonomy" id="747676"/>
    <lineage>
        <taxon>Eukaryota</taxon>
        <taxon>Fungi</taxon>
        <taxon>Dikarya</taxon>
        <taxon>Basidiomycota</taxon>
        <taxon>Pucciniomycotina</taxon>
        <taxon>Pucciniomycetes</taxon>
        <taxon>Pucciniales</taxon>
        <taxon>Melampsoraceae</taxon>
        <taxon>Melampsora</taxon>
    </lineage>
</organism>
<dbReference type="GeneID" id="18923147"/>
<keyword evidence="2" id="KW-1185">Reference proteome</keyword>